<proteinExistence type="predicted"/>
<gene>
    <name evidence="4" type="ORF">BJB45_20915</name>
</gene>
<evidence type="ECO:0000256" key="1">
    <source>
        <dbReference type="ARBA" id="ARBA00022679"/>
    </source>
</evidence>
<dbReference type="PANTHER" id="PTHR43877">
    <property type="entry name" value="AMINOALKYLPHOSPHONATE N-ACETYLTRANSFERASE-RELATED-RELATED"/>
    <property type="match status" value="1"/>
</dbReference>
<dbReference type="Proteomes" id="UP000019113">
    <property type="component" value="Unassembled WGS sequence"/>
</dbReference>
<dbReference type="PROSITE" id="PS51186">
    <property type="entry name" value="GNAT"/>
    <property type="match status" value="1"/>
</dbReference>
<sequence length="251" mass="27488">MTEHESRTRAVLDADLAAAFEATWPAAEYADAGGFRVGRGLGAGGRVSSARVAEAWQDSDIDAAIALHEHWEQRPVFRVLDSDRQLIAVLEARGFRCENPTLIMAITPAELLDRTLPLTETESRSIWPPLVAQREIWTAGNIGPTRQAVMERVAEPRTSILGQLDDKVVGTAFAAIDQEVAMVHCVEVRPDWQRLGLASAMMRQAALWADEHGATRLALAVSRANDGAVAMYCRLGFRDVVGYGYYALPDC</sequence>
<dbReference type="EMBL" id="AVBC01000008">
    <property type="protein sequence ID" value="ERL53300.1"/>
    <property type="molecule type" value="Genomic_DNA"/>
</dbReference>
<evidence type="ECO:0000313" key="4">
    <source>
        <dbReference type="EMBL" id="ERL53300.1"/>
    </source>
</evidence>
<accession>W1NDE1</accession>
<dbReference type="eggNOG" id="COG0456">
    <property type="taxonomic scope" value="Bacteria"/>
</dbReference>
<evidence type="ECO:0000259" key="3">
    <source>
        <dbReference type="PROSITE" id="PS51186"/>
    </source>
</evidence>
<feature type="domain" description="N-acetyltransferase" evidence="3">
    <location>
        <begin position="113"/>
        <end position="251"/>
    </location>
</feature>
<dbReference type="RefSeq" id="WP_021816959.1">
    <property type="nucleotide sequence ID" value="NZ_AVBC01000008.1"/>
</dbReference>
<keyword evidence="1" id="KW-0808">Transferase</keyword>
<dbReference type="STRING" id="1178482.AR456_00295"/>
<dbReference type="GO" id="GO:0016747">
    <property type="term" value="F:acyltransferase activity, transferring groups other than amino-acyl groups"/>
    <property type="evidence" value="ECO:0007669"/>
    <property type="project" value="InterPro"/>
</dbReference>
<organism evidence="4 5">
    <name type="scientific">Halomonas huangheensis</name>
    <dbReference type="NCBI Taxonomy" id="1178482"/>
    <lineage>
        <taxon>Bacteria</taxon>
        <taxon>Pseudomonadati</taxon>
        <taxon>Pseudomonadota</taxon>
        <taxon>Gammaproteobacteria</taxon>
        <taxon>Oceanospirillales</taxon>
        <taxon>Halomonadaceae</taxon>
        <taxon>Halomonas</taxon>
    </lineage>
</organism>
<evidence type="ECO:0000313" key="5">
    <source>
        <dbReference type="Proteomes" id="UP000019113"/>
    </source>
</evidence>
<dbReference type="InterPro" id="IPR016181">
    <property type="entry name" value="Acyl_CoA_acyltransferase"/>
</dbReference>
<keyword evidence="5" id="KW-1185">Reference proteome</keyword>
<dbReference type="CDD" id="cd04301">
    <property type="entry name" value="NAT_SF"/>
    <property type="match status" value="1"/>
</dbReference>
<comment type="caution">
    <text evidence="4">The sequence shown here is derived from an EMBL/GenBank/DDBJ whole genome shotgun (WGS) entry which is preliminary data.</text>
</comment>
<dbReference type="SUPFAM" id="SSF55729">
    <property type="entry name" value="Acyl-CoA N-acyltransferases (Nat)"/>
    <property type="match status" value="1"/>
</dbReference>
<dbReference type="Gene3D" id="3.40.630.30">
    <property type="match status" value="1"/>
</dbReference>
<dbReference type="Pfam" id="PF00583">
    <property type="entry name" value="Acetyltransf_1"/>
    <property type="match status" value="1"/>
</dbReference>
<reference evidence="4 5" key="1">
    <citation type="submission" date="2013-08" db="EMBL/GenBank/DDBJ databases">
        <title>draft genome of Halomonas huanghegensis, strain BJGMM-B45T.</title>
        <authorList>
            <person name="Miao C."/>
            <person name="Wan Y."/>
            <person name="Jin W."/>
        </authorList>
    </citation>
    <scope>NUCLEOTIDE SEQUENCE [LARGE SCALE GENOMIC DNA]</scope>
    <source>
        <strain evidence="4 5">BJGMM-B45</strain>
    </source>
</reference>
<dbReference type="InterPro" id="IPR000182">
    <property type="entry name" value="GNAT_dom"/>
</dbReference>
<protein>
    <recommendedName>
        <fullName evidence="3">N-acetyltransferase domain-containing protein</fullName>
    </recommendedName>
</protein>
<dbReference type="PATRIC" id="fig|1178482.3.peg.15"/>
<name>W1NDE1_9GAMM</name>
<evidence type="ECO:0000256" key="2">
    <source>
        <dbReference type="ARBA" id="ARBA00023315"/>
    </source>
</evidence>
<keyword evidence="2" id="KW-0012">Acyltransferase</keyword>
<dbReference type="AlphaFoldDB" id="W1NDE1"/>
<dbReference type="InterPro" id="IPR050832">
    <property type="entry name" value="Bact_Acetyltransf"/>
</dbReference>